<evidence type="ECO:0000313" key="1">
    <source>
        <dbReference type="EMBL" id="EEA84824.1"/>
    </source>
</evidence>
<proteinExistence type="predicted"/>
<evidence type="ECO:0000313" key="2">
    <source>
        <dbReference type="Proteomes" id="UP000003178"/>
    </source>
</evidence>
<accession>B6FZZ6</accession>
<dbReference type="HOGENOM" id="CLU_058388_0_0_9"/>
<dbReference type="AlphaFoldDB" id="B6FZZ6"/>
<dbReference type="eggNOG" id="ENOG502Z7Z5">
    <property type="taxonomic scope" value="Bacteria"/>
</dbReference>
<dbReference type="EMBL" id="ABWP01000060">
    <property type="protein sequence ID" value="EEA84824.1"/>
    <property type="molecule type" value="Genomic_DNA"/>
</dbReference>
<dbReference type="OrthoDB" id="9770443at2"/>
<dbReference type="RefSeq" id="WP_006440371.1">
    <property type="nucleotide sequence ID" value="NZ_DS995356.1"/>
</dbReference>
<organism evidence="1 2">
    <name type="scientific">Peptacetobacter hiranonis (strain DSM 13275 / JCM 10541 / KCTC 15199 / TO-931)</name>
    <name type="common">Clostridium hiranonis</name>
    <dbReference type="NCBI Taxonomy" id="500633"/>
    <lineage>
        <taxon>Bacteria</taxon>
        <taxon>Bacillati</taxon>
        <taxon>Bacillota</taxon>
        <taxon>Clostridia</taxon>
        <taxon>Peptostreptococcales</taxon>
        <taxon>Peptostreptococcaceae</taxon>
        <taxon>Peptacetobacter</taxon>
    </lineage>
</organism>
<keyword evidence="2" id="KW-1185">Reference proteome</keyword>
<reference evidence="1 2" key="2">
    <citation type="submission" date="2008-10" db="EMBL/GenBank/DDBJ databases">
        <title>Draft genome sequence of Clostridium hiranonis (DSM 13275).</title>
        <authorList>
            <person name="Sudarsanam P."/>
            <person name="Ley R."/>
            <person name="Guruge J."/>
            <person name="Turnbaugh P.J."/>
            <person name="Mahowald M."/>
            <person name="Liep D."/>
            <person name="Gordon J."/>
        </authorList>
    </citation>
    <scope>NUCLEOTIDE SEQUENCE [LARGE SCALE GENOMIC DNA]</scope>
    <source>
        <strain evidence="1 2">DSM 13275</strain>
    </source>
</reference>
<gene>
    <name evidence="1" type="ORF">CLOHIR_01450</name>
</gene>
<dbReference type="STRING" id="500633.CLOHIR_01450"/>
<dbReference type="Proteomes" id="UP000003178">
    <property type="component" value="Unassembled WGS sequence"/>
</dbReference>
<comment type="caution">
    <text evidence="1">The sequence shown here is derived from an EMBL/GenBank/DDBJ whole genome shotgun (WGS) entry which is preliminary data.</text>
</comment>
<name>B6FZZ6_PEPHT</name>
<protein>
    <recommendedName>
        <fullName evidence="3">N4-gp56 family major capsid protein</fullName>
    </recommendedName>
</protein>
<reference evidence="1 2" key="1">
    <citation type="submission" date="2008-09" db="EMBL/GenBank/DDBJ databases">
        <authorList>
            <person name="Fulton L."/>
            <person name="Clifton S."/>
            <person name="Fulton B."/>
            <person name="Xu J."/>
            <person name="Minx P."/>
            <person name="Pepin K.H."/>
            <person name="Johnson M."/>
            <person name="Thiruvilangam P."/>
            <person name="Bhonagiri V."/>
            <person name="Nash W.E."/>
            <person name="Mardis E.R."/>
            <person name="Wilson R.K."/>
        </authorList>
    </citation>
    <scope>NUCLEOTIDE SEQUENCE [LARGE SCALE GENOMIC DNA]</scope>
    <source>
        <strain evidence="1 2">DSM 13275</strain>
    </source>
</reference>
<evidence type="ECO:0008006" key="3">
    <source>
        <dbReference type="Google" id="ProtNLM"/>
    </source>
</evidence>
<sequence length="313" mass="34702">MAARLNNIEFAKIFQRELDKAVAHNLLTGWMDRNAGQVKYSGGDEVKIPTINVDGLANYDRAGNTGYVGGKAEIKYYTYKMTQDRGRSFYLDKHDVDESGFVATMGTLMGEFQRTQVVPEIDAYRLSKCIKTAIDVPSDTNVEYSVEITKENVISKIKHAIKTIREQGYMGQLIIHATYDTKLALEEACMNKLQNVTWKTGGIDTTVPAFDGCPIIATPSQYMVSAIKLNDGKTGGQEGGGFAKGDSAKNCNFLVVASNAPVAITKQDEVRTFSPEVNQGSNSWKSDYRRYHDLFVLENKKKLIFASISDAKE</sequence>